<dbReference type="SMART" id="SM00850">
    <property type="entry name" value="LytTR"/>
    <property type="match status" value="1"/>
</dbReference>
<gene>
    <name evidence="5" type="primary">yehT</name>
    <name evidence="4" type="ORF">AXF12_03540</name>
    <name evidence="5" type="ORF">SAMEA44541418_01030</name>
</gene>
<dbReference type="InterPro" id="IPR046947">
    <property type="entry name" value="LytR-like"/>
</dbReference>
<organism evidence="5 7">
    <name type="scientific">Capnocytophaga haemolytica</name>
    <dbReference type="NCBI Taxonomy" id="45243"/>
    <lineage>
        <taxon>Bacteria</taxon>
        <taxon>Pseudomonadati</taxon>
        <taxon>Bacteroidota</taxon>
        <taxon>Flavobacteriia</taxon>
        <taxon>Flavobacteriales</taxon>
        <taxon>Flavobacteriaceae</taxon>
        <taxon>Capnocytophaga</taxon>
    </lineage>
</organism>
<feature type="modified residue" description="4-aspartylphosphate" evidence="1">
    <location>
        <position position="54"/>
    </location>
</feature>
<evidence type="ECO:0000256" key="1">
    <source>
        <dbReference type="PROSITE-ProRule" id="PRU00169"/>
    </source>
</evidence>
<dbReference type="GO" id="GO:0003677">
    <property type="term" value="F:DNA binding"/>
    <property type="evidence" value="ECO:0007669"/>
    <property type="project" value="InterPro"/>
</dbReference>
<protein>
    <submittedName>
        <fullName evidence="5">Probable transcriptional regulatory protein YehT</fullName>
    </submittedName>
    <submittedName>
        <fullName evidence="4">Two-component system response regulator</fullName>
    </submittedName>
</protein>
<dbReference type="RefSeq" id="WP_066428380.1">
    <property type="nucleotide sequence ID" value="NZ_CP014227.1"/>
</dbReference>
<dbReference type="InterPro" id="IPR001789">
    <property type="entry name" value="Sig_transdc_resp-reg_receiver"/>
</dbReference>
<dbReference type="PANTHER" id="PTHR37299:SF1">
    <property type="entry name" value="STAGE 0 SPORULATION PROTEIN A HOMOLOG"/>
    <property type="match status" value="1"/>
</dbReference>
<accession>A0AAX2GX67</accession>
<dbReference type="InterPro" id="IPR007492">
    <property type="entry name" value="LytTR_DNA-bd_dom"/>
</dbReference>
<evidence type="ECO:0000313" key="5">
    <source>
        <dbReference type="EMBL" id="SNV08455.1"/>
    </source>
</evidence>
<feature type="domain" description="Response regulatory" evidence="2">
    <location>
        <begin position="2"/>
        <end position="114"/>
    </location>
</feature>
<dbReference type="KEGG" id="chg:AXF12_03540"/>
<dbReference type="SMART" id="SM00448">
    <property type="entry name" value="REC"/>
    <property type="match status" value="1"/>
</dbReference>
<dbReference type="Gene3D" id="2.40.50.1020">
    <property type="entry name" value="LytTr DNA-binding domain"/>
    <property type="match status" value="1"/>
</dbReference>
<evidence type="ECO:0000259" key="2">
    <source>
        <dbReference type="PROSITE" id="PS50110"/>
    </source>
</evidence>
<dbReference type="PROSITE" id="PS50110">
    <property type="entry name" value="RESPONSE_REGULATORY"/>
    <property type="match status" value="1"/>
</dbReference>
<dbReference type="Proteomes" id="UP000215539">
    <property type="component" value="Chromosome 1"/>
</dbReference>
<dbReference type="Gene3D" id="3.40.50.2300">
    <property type="match status" value="1"/>
</dbReference>
<dbReference type="Pfam" id="PF00072">
    <property type="entry name" value="Response_reg"/>
    <property type="match status" value="1"/>
</dbReference>
<dbReference type="Proteomes" id="UP000065822">
    <property type="component" value="Chromosome"/>
</dbReference>
<keyword evidence="6" id="KW-1185">Reference proteome</keyword>
<reference evidence="5 7" key="2">
    <citation type="submission" date="2017-06" db="EMBL/GenBank/DDBJ databases">
        <authorList>
            <consortium name="Pathogen Informatics"/>
        </authorList>
    </citation>
    <scope>NUCLEOTIDE SEQUENCE [LARGE SCALE GENOMIC DNA]</scope>
    <source>
        <strain evidence="5 7">NCTC12947</strain>
    </source>
</reference>
<proteinExistence type="predicted"/>
<dbReference type="EMBL" id="LT906449">
    <property type="protein sequence ID" value="SNV08455.1"/>
    <property type="molecule type" value="Genomic_DNA"/>
</dbReference>
<feature type="domain" description="HTH LytTR-type" evidence="3">
    <location>
        <begin position="130"/>
        <end position="204"/>
    </location>
</feature>
<dbReference type="InterPro" id="IPR011006">
    <property type="entry name" value="CheY-like_superfamily"/>
</dbReference>
<evidence type="ECO:0000313" key="6">
    <source>
        <dbReference type="Proteomes" id="UP000065822"/>
    </source>
</evidence>
<sequence>MKTIIVDDEPMALALLENYVQKTPYLQLEGKFSSALEVLDFFHRDGEVDLVYMDIQMPELTGLDLSHQLPARTMIVFTTAFDQYALEGYKVNAVGYLLKPFNYAEFLATAEKAKQLHLAATAKEPKKAYIFVKSEYKQVKITLSDILYIEGLKDYVKIYLSSEPSPVLSLLSLKKLTEELPAEQFMRVHRSFIVNLEKVTTIERHQIVFGSQRITIAEGYREAFEAYINGAQV</sequence>
<dbReference type="EMBL" id="CP014227">
    <property type="protein sequence ID" value="AMD84679.1"/>
    <property type="molecule type" value="Genomic_DNA"/>
</dbReference>
<evidence type="ECO:0000259" key="3">
    <source>
        <dbReference type="PROSITE" id="PS50930"/>
    </source>
</evidence>
<dbReference type="Pfam" id="PF04397">
    <property type="entry name" value="LytTR"/>
    <property type="match status" value="1"/>
</dbReference>
<dbReference type="PROSITE" id="PS50930">
    <property type="entry name" value="HTH_LYTTR"/>
    <property type="match status" value="1"/>
</dbReference>
<evidence type="ECO:0000313" key="7">
    <source>
        <dbReference type="Proteomes" id="UP000215539"/>
    </source>
</evidence>
<keyword evidence="1" id="KW-0597">Phosphoprotein</keyword>
<evidence type="ECO:0000313" key="4">
    <source>
        <dbReference type="EMBL" id="AMD84679.1"/>
    </source>
</evidence>
<dbReference type="SUPFAM" id="SSF52172">
    <property type="entry name" value="CheY-like"/>
    <property type="match status" value="1"/>
</dbReference>
<name>A0AAX2GX67_9FLAO</name>
<dbReference type="AlphaFoldDB" id="A0AAX2GX67"/>
<dbReference type="GO" id="GO:0000156">
    <property type="term" value="F:phosphorelay response regulator activity"/>
    <property type="evidence" value="ECO:0007669"/>
    <property type="project" value="InterPro"/>
</dbReference>
<dbReference type="PANTHER" id="PTHR37299">
    <property type="entry name" value="TRANSCRIPTIONAL REGULATOR-RELATED"/>
    <property type="match status" value="1"/>
</dbReference>
<reference evidence="4 6" key="1">
    <citation type="submission" date="2016-02" db="EMBL/GenBank/DDBJ databases">
        <authorList>
            <person name="Holder M.E."/>
            <person name="Ajami N.J."/>
            <person name="Petrosino J.F."/>
        </authorList>
    </citation>
    <scope>NUCLEOTIDE SEQUENCE [LARGE SCALE GENOMIC DNA]</scope>
    <source>
        <strain evidence="4 6">CCUG 32990</strain>
    </source>
</reference>